<organism evidence="2 3">
    <name type="scientific">Mytilus galloprovincialis</name>
    <name type="common">Mediterranean mussel</name>
    <dbReference type="NCBI Taxonomy" id="29158"/>
    <lineage>
        <taxon>Eukaryota</taxon>
        <taxon>Metazoa</taxon>
        <taxon>Spiralia</taxon>
        <taxon>Lophotrochozoa</taxon>
        <taxon>Mollusca</taxon>
        <taxon>Bivalvia</taxon>
        <taxon>Autobranchia</taxon>
        <taxon>Pteriomorphia</taxon>
        <taxon>Mytilida</taxon>
        <taxon>Mytiloidea</taxon>
        <taxon>Mytilidae</taxon>
        <taxon>Mytilinae</taxon>
        <taxon>Mytilus</taxon>
    </lineage>
</organism>
<reference evidence="2" key="1">
    <citation type="submission" date="2018-11" db="EMBL/GenBank/DDBJ databases">
        <authorList>
            <person name="Alioto T."/>
            <person name="Alioto T."/>
        </authorList>
    </citation>
    <scope>NUCLEOTIDE SEQUENCE</scope>
</reference>
<dbReference type="AlphaFoldDB" id="A0A8B6GVF1"/>
<evidence type="ECO:0000313" key="2">
    <source>
        <dbReference type="EMBL" id="VDI69185.1"/>
    </source>
</evidence>
<proteinExistence type="predicted"/>
<feature type="compositionally biased region" description="Polar residues" evidence="1">
    <location>
        <begin position="105"/>
        <end position="114"/>
    </location>
</feature>
<dbReference type="EMBL" id="UYJE01009010">
    <property type="protein sequence ID" value="VDI69185.1"/>
    <property type="molecule type" value="Genomic_DNA"/>
</dbReference>
<dbReference type="Proteomes" id="UP000596742">
    <property type="component" value="Unassembled WGS sequence"/>
</dbReference>
<accession>A0A8B6GVF1</accession>
<comment type="caution">
    <text evidence="2">The sequence shown here is derived from an EMBL/GenBank/DDBJ whole genome shotgun (WGS) entry which is preliminary data.</text>
</comment>
<name>A0A8B6GVF1_MYTGA</name>
<feature type="region of interest" description="Disordered" evidence="1">
    <location>
        <begin position="92"/>
        <end position="114"/>
    </location>
</feature>
<protein>
    <submittedName>
        <fullName evidence="2">Uncharacterized protein</fullName>
    </submittedName>
</protein>
<sequence>MTAGTKKSTTATTTLSSTLYTTLTTSASMTSTTDACPCPALSKSTFIDADIDVVIVTSATISLLYYFTKYRKSIFTFCRNLRRRTWYSGSHYSQYNTQEGDEQGTSDPPSGTEK</sequence>
<evidence type="ECO:0000313" key="3">
    <source>
        <dbReference type="Proteomes" id="UP000596742"/>
    </source>
</evidence>
<keyword evidence="3" id="KW-1185">Reference proteome</keyword>
<gene>
    <name evidence="2" type="ORF">MGAL_10B038171</name>
</gene>
<evidence type="ECO:0000256" key="1">
    <source>
        <dbReference type="SAM" id="MobiDB-lite"/>
    </source>
</evidence>